<reference evidence="2" key="1">
    <citation type="submission" date="2021-10" db="EMBL/GenBank/DDBJ databases">
        <title>Tropical sea cucumber genome reveals ecological adaptation and Cuvierian tubules defense mechanism.</title>
        <authorList>
            <person name="Chen T."/>
        </authorList>
    </citation>
    <scope>NUCLEOTIDE SEQUENCE</scope>
    <source>
        <strain evidence="2">Nanhai2018</strain>
        <tissue evidence="2">Muscle</tissue>
    </source>
</reference>
<feature type="region of interest" description="Disordered" evidence="1">
    <location>
        <begin position="71"/>
        <end position="102"/>
    </location>
</feature>
<proteinExistence type="predicted"/>
<dbReference type="GO" id="GO:0045214">
    <property type="term" value="P:sarcomere organization"/>
    <property type="evidence" value="ECO:0007669"/>
    <property type="project" value="TreeGrafter"/>
</dbReference>
<name>A0A9Q1BFU6_HOLLE</name>
<dbReference type="GO" id="GO:0006936">
    <property type="term" value="P:muscle contraction"/>
    <property type="evidence" value="ECO:0007669"/>
    <property type="project" value="TreeGrafter"/>
</dbReference>
<evidence type="ECO:0000313" key="3">
    <source>
        <dbReference type="Proteomes" id="UP001152320"/>
    </source>
</evidence>
<dbReference type="GO" id="GO:0005861">
    <property type="term" value="C:troponin complex"/>
    <property type="evidence" value="ECO:0007669"/>
    <property type="project" value="InterPro"/>
</dbReference>
<dbReference type="InterPro" id="IPR027707">
    <property type="entry name" value="TNNT"/>
</dbReference>
<dbReference type="GO" id="GO:0006937">
    <property type="term" value="P:regulation of muscle contraction"/>
    <property type="evidence" value="ECO:0007669"/>
    <property type="project" value="InterPro"/>
</dbReference>
<feature type="compositionally biased region" description="Acidic residues" evidence="1">
    <location>
        <begin position="1"/>
        <end position="11"/>
    </location>
</feature>
<dbReference type="InterPro" id="IPR038077">
    <property type="entry name" value="Troponin_sf"/>
</dbReference>
<comment type="caution">
    <text evidence="2">The sequence shown here is derived from an EMBL/GenBank/DDBJ whole genome shotgun (WGS) entry which is preliminary data.</text>
</comment>
<dbReference type="EMBL" id="JAIZAY010000019">
    <property type="protein sequence ID" value="KAJ8023629.1"/>
    <property type="molecule type" value="Genomic_DNA"/>
</dbReference>
<sequence>MEDAENMEGEETLTLMKEREEQQRLADEEETARAQQMLLEQKEAKLREIEELKSKKEARRIEREKQMELIKIHERERRARQQEEARQRKEEAEKKKREREASRRAMINPLAFKGTGMSKFDEDRKFLLKDDADFADERQEAIEKRVPPLNIANINEAELRKLAGDMLKKLKRKYGIIFDMGRTLKKRDYVFNELNTRIRAKEEDAYKERKAVAGGVSKYSSEGSFQPLQNFTPDQRRESIMSSGGVMGRMAMFGGGGHKPEAISEGTGQNAQ</sequence>
<evidence type="ECO:0000256" key="1">
    <source>
        <dbReference type="SAM" id="MobiDB-lite"/>
    </source>
</evidence>
<accession>A0A9Q1BFU6</accession>
<dbReference type="Gene3D" id="1.20.5.350">
    <property type="match status" value="1"/>
</dbReference>
<keyword evidence="3" id="KW-1185">Reference proteome</keyword>
<feature type="region of interest" description="Disordered" evidence="1">
    <location>
        <begin position="1"/>
        <end position="33"/>
    </location>
</feature>
<dbReference type="SUPFAM" id="SSF90250">
    <property type="entry name" value="Troponin coil-coiled subunits"/>
    <property type="match status" value="1"/>
</dbReference>
<dbReference type="GO" id="GO:0005523">
    <property type="term" value="F:tropomyosin binding"/>
    <property type="evidence" value="ECO:0007669"/>
    <property type="project" value="TreeGrafter"/>
</dbReference>
<dbReference type="PANTHER" id="PTHR11521:SF1">
    <property type="entry name" value="TROPONIN T, SKELETAL MUSCLE"/>
    <property type="match status" value="1"/>
</dbReference>
<dbReference type="AlphaFoldDB" id="A0A9Q1BFU6"/>
<organism evidence="2 3">
    <name type="scientific">Holothuria leucospilota</name>
    <name type="common">Black long sea cucumber</name>
    <name type="synonym">Mertensiothuria leucospilota</name>
    <dbReference type="NCBI Taxonomy" id="206669"/>
    <lineage>
        <taxon>Eukaryota</taxon>
        <taxon>Metazoa</taxon>
        <taxon>Echinodermata</taxon>
        <taxon>Eleutherozoa</taxon>
        <taxon>Echinozoa</taxon>
        <taxon>Holothuroidea</taxon>
        <taxon>Aspidochirotacea</taxon>
        <taxon>Aspidochirotida</taxon>
        <taxon>Holothuriidae</taxon>
        <taxon>Holothuria</taxon>
    </lineage>
</organism>
<dbReference type="PANTHER" id="PTHR11521">
    <property type="entry name" value="TROPONIN T"/>
    <property type="match status" value="1"/>
</dbReference>
<feature type="compositionally biased region" description="Basic and acidic residues" evidence="1">
    <location>
        <begin position="16"/>
        <end position="26"/>
    </location>
</feature>
<protein>
    <submittedName>
        <fullName evidence="2">Protein split ends</fullName>
    </submittedName>
</protein>
<feature type="region of interest" description="Disordered" evidence="1">
    <location>
        <begin position="251"/>
        <end position="272"/>
    </location>
</feature>
<gene>
    <name evidence="2" type="ORF">HOLleu_36122</name>
</gene>
<dbReference type="OrthoDB" id="330499at2759"/>
<dbReference type="Proteomes" id="UP001152320">
    <property type="component" value="Chromosome 19"/>
</dbReference>
<evidence type="ECO:0000313" key="2">
    <source>
        <dbReference type="EMBL" id="KAJ8023629.1"/>
    </source>
</evidence>